<organism evidence="2 3">
    <name type="scientific">Perspicuibacillus lycopersici</name>
    <dbReference type="NCBI Taxonomy" id="1325689"/>
    <lineage>
        <taxon>Bacteria</taxon>
        <taxon>Bacillati</taxon>
        <taxon>Bacillota</taxon>
        <taxon>Bacilli</taxon>
        <taxon>Bacillales</taxon>
        <taxon>Bacillaceae</taxon>
        <taxon>Perspicuibacillus</taxon>
    </lineage>
</organism>
<name>A0AAE3ISG9_9BACI</name>
<proteinExistence type="predicted"/>
<evidence type="ECO:0000313" key="2">
    <source>
        <dbReference type="EMBL" id="MCU9613582.1"/>
    </source>
</evidence>
<keyword evidence="3" id="KW-1185">Reference proteome</keyword>
<evidence type="ECO:0000256" key="1">
    <source>
        <dbReference type="SAM" id="MobiDB-lite"/>
    </source>
</evidence>
<feature type="region of interest" description="Disordered" evidence="1">
    <location>
        <begin position="1"/>
        <end position="42"/>
    </location>
</feature>
<dbReference type="EMBL" id="JAOUSF010000003">
    <property type="protein sequence ID" value="MCU9613582.1"/>
    <property type="molecule type" value="Genomic_DNA"/>
</dbReference>
<dbReference type="Proteomes" id="UP001209318">
    <property type="component" value="Unassembled WGS sequence"/>
</dbReference>
<sequence length="42" mass="4539">MAKRKADASTIGLNPSETIGQGTTSEEKGKKASSARKKQKRY</sequence>
<comment type="caution">
    <text evidence="2">The sequence shown here is derived from an EMBL/GenBank/DDBJ whole genome shotgun (WGS) entry which is preliminary data.</text>
</comment>
<accession>A0AAE3ISG9</accession>
<dbReference type="AlphaFoldDB" id="A0AAE3ISG9"/>
<reference evidence="2" key="1">
    <citation type="submission" date="2022-10" db="EMBL/GenBank/DDBJ databases">
        <title>Description of Fervidibacillus gen. nov. in the family Fervidibacillaceae fam. nov. with two species, Fervidibacillus albus sp. nov., and Fervidibacillus halotolerans sp. nov., isolated from tidal flat sediments.</title>
        <authorList>
            <person name="Kwon K.K."/>
            <person name="Yang S.-H."/>
        </authorList>
    </citation>
    <scope>NUCLEOTIDE SEQUENCE</scope>
    <source>
        <strain evidence="2">JCM 19140</strain>
    </source>
</reference>
<protein>
    <submittedName>
        <fullName evidence="2">YuzL family protein</fullName>
    </submittedName>
</protein>
<feature type="compositionally biased region" description="Basic residues" evidence="1">
    <location>
        <begin position="31"/>
        <end position="42"/>
    </location>
</feature>
<evidence type="ECO:0000313" key="3">
    <source>
        <dbReference type="Proteomes" id="UP001209318"/>
    </source>
</evidence>
<gene>
    <name evidence="2" type="ORF">OEV98_08420</name>
</gene>
<feature type="compositionally biased region" description="Polar residues" evidence="1">
    <location>
        <begin position="11"/>
        <end position="24"/>
    </location>
</feature>